<evidence type="ECO:0000259" key="3">
    <source>
        <dbReference type="Pfam" id="PF16213"/>
    </source>
</evidence>
<protein>
    <submittedName>
        <fullName evidence="4">Uncharacterized protein</fullName>
    </submittedName>
</protein>
<comment type="caution">
    <text evidence="4">The sequence shown here is derived from an EMBL/GenBank/DDBJ whole genome shotgun (WGS) entry which is preliminary data.</text>
</comment>
<feature type="domain" description="Mon2 C-terminal" evidence="2">
    <location>
        <begin position="832"/>
        <end position="975"/>
    </location>
</feature>
<keyword evidence="5" id="KW-1185">Reference proteome</keyword>
<feature type="compositionally biased region" description="Basic and acidic residues" evidence="1">
    <location>
        <begin position="1258"/>
        <end position="1279"/>
    </location>
</feature>
<dbReference type="GeneID" id="25258727"/>
<dbReference type="InterPro" id="IPR016024">
    <property type="entry name" value="ARM-type_fold"/>
</dbReference>
<dbReference type="HOGENOM" id="CLU_245874_0_0_1"/>
<evidence type="ECO:0000259" key="2">
    <source>
        <dbReference type="Pfam" id="PF16206"/>
    </source>
</evidence>
<dbReference type="SUPFAM" id="SSF48371">
    <property type="entry name" value="ARM repeat"/>
    <property type="match status" value="2"/>
</dbReference>
<dbReference type="VEuPathDB" id="MicrosporidiaDB:DI09_17p220"/>
<proteinExistence type="predicted"/>
<dbReference type="Pfam" id="PF16206">
    <property type="entry name" value="Mon2_C"/>
    <property type="match status" value="1"/>
</dbReference>
<feature type="region of interest" description="Disordered" evidence="1">
    <location>
        <begin position="1257"/>
        <end position="1294"/>
    </location>
</feature>
<dbReference type="InterPro" id="IPR032629">
    <property type="entry name" value="DCB_dom"/>
</dbReference>
<accession>A0A098VTW9</accession>
<organism evidence="4 5">
    <name type="scientific">Mitosporidium daphniae</name>
    <dbReference type="NCBI Taxonomy" id="1485682"/>
    <lineage>
        <taxon>Eukaryota</taxon>
        <taxon>Fungi</taxon>
        <taxon>Fungi incertae sedis</taxon>
        <taxon>Microsporidia</taxon>
        <taxon>Mitosporidium</taxon>
    </lineage>
</organism>
<dbReference type="Pfam" id="PF16213">
    <property type="entry name" value="DCB"/>
    <property type="match status" value="1"/>
</dbReference>
<dbReference type="RefSeq" id="XP_013238819.1">
    <property type="nucleotide sequence ID" value="XM_013383365.1"/>
</dbReference>
<gene>
    <name evidence="4" type="ORF">DI09_17p220</name>
</gene>
<dbReference type="InterPro" id="IPR032817">
    <property type="entry name" value="Mon2_C"/>
</dbReference>
<sequence length="1562" mass="170762">MLEINSSLLGALASDLQHILLETRKKGASYPFREVCFSASPQVLERVHTALEMARSKRSTFAGSGPKGTNDLLELYPALNQAALTENPKVATPAVQVAALVDVLWRLRGGVPEIQLRILQSLLPLIANYSEQIHGEQLRLLFSIALFLYGNKSSVQMVHHTAVASIRQLATSVFERVEKSSQVTGNSHTNTQQENAVSLLNMEDATAFLKVEILGSYATLIRTSSALFAQVEGVLSPALEKFLAPEHYRTVLSPADKHYFSLLRLVLLDYAPVKRIVPTESAIGTVRSTPECADGSLKSDGHGSPNNHGSIARLLELLSTWLSSAHPNHTRLALELLADIFPSILTHESFALLLQATISLIQQHLNDGANHSDEDDANMQLALQIIFSLFETLGNMPKVAGKSTSSAAECSWPTTSADRHSYAAAASLATTLIDRGFVGDAENRLFRTLCVMGFCSPGPQTEIEALWVKWIDTCISDALFAGADMVLEVVEIAHSNLSPWAWLRVHILYLTIKRALVEGATVPRQLGEIVDHIYGRPEIISHPSFFVSFAGDLLGALLSESSSAEGFGSATGPLRALPPLPSVIFEDVLLPLIFGTMLPLQHADDGWILLARSIFVEMVIPHPSGHMRDSFFAAMVEYLTKNLPSSLARALEVIAVVMESVDDEVMLSATIALAFQLVDDGYIAGPGEGCQECCWVGPWPASTDTCRPIDAAYIPALTNRLFGNNIPSCHDGPQSCIDDLEGSFASQTEGPNAMSHSSIDQKTALVASSACHITATSSSISCSWGRLLSAIKALLLRVLEMPYLCALVERKLVPLLTTISQNDALSKLAAGHCAELISSIALVLHLPTIELNTQITLLGLLWTVSDEILSRIANSSSTKTKAGASSNNKTVQTAVQFTPQKTVDGISQETAVVDLQLHLYGALAEIAAASLRLPVREGAFQMLFRAISLHQRQGTAHWTAIFERILIPLLWRLPAETKADGGSALVLVGVEGIIDIFVIYAADLQSAWISTILQEIFVPVMLNGSEKMRLALLGNLVTFVTSIGSTIQGRAWRQKTLCIVFETWLTICDKVHEGNCRTTHVSGAKHRAKTAPQAHASKNVQKCPNVFRTDAMLEMVRVFREIFITSIGGDRVAGDEWEFLERLFNQGLPVLFSICIEGGFGEMGEQTIEELHRNYSPAMQMASRRLRDAVLRVVASMIDFLLQISVENENTAVKLGRALSLWHLNLVQRLVDDPIVYELVVSLERLLNEFGQVYRPSNDGDKSKEDQNGLCGNRDDRNAGHRFPSAGTNTSDQDRHKLALVRGLHCHVLGTTGAFFIVLMDGLQRLSQGEPLRSVTFNLLRLLLSQIAQILRWMLDHGLGPSLTGDMGEALFDASTAALRAAVDATSEREEELLVTNLDLMVVDSEEILGKWISKTCLHRYLSMLVRCITFALAPARHKIGVFRERLALRALDNLVAMMDGTLRHSALAAIEILLTEIENASTAPQVLAFSTLPAERYANIGNNFRMHSVPFLISLLFRLEALGAGIDALRPFLLALLRHCPDGRVREVSGSLLTRLLKDKN</sequence>
<feature type="domain" description="Mon2/Sec7/BIG1-like dimerisation and cyclophilin-binding" evidence="3">
    <location>
        <begin position="96"/>
        <end position="179"/>
    </location>
</feature>
<evidence type="ECO:0000256" key="1">
    <source>
        <dbReference type="SAM" id="MobiDB-lite"/>
    </source>
</evidence>
<dbReference type="EMBL" id="JMKJ01000088">
    <property type="protein sequence ID" value="KGG52392.1"/>
    <property type="molecule type" value="Genomic_DNA"/>
</dbReference>
<evidence type="ECO:0000313" key="5">
    <source>
        <dbReference type="Proteomes" id="UP000029725"/>
    </source>
</evidence>
<dbReference type="OrthoDB" id="294853at2759"/>
<reference evidence="4 5" key="1">
    <citation type="submission" date="2014-04" db="EMBL/GenBank/DDBJ databases">
        <title>A new species of microsporidia sheds light on the evolution of extreme parasitism.</title>
        <authorList>
            <person name="Haag K.L."/>
            <person name="James T.Y."/>
            <person name="Larsson R."/>
            <person name="Schaer T.M."/>
            <person name="Refardt D."/>
            <person name="Pombert J.-F."/>
            <person name="Ebert D."/>
        </authorList>
    </citation>
    <scope>NUCLEOTIDE SEQUENCE [LARGE SCALE GENOMIC DNA]</scope>
    <source>
        <strain evidence="4 5">UGP3</strain>
        <tissue evidence="4">Spores</tissue>
    </source>
</reference>
<evidence type="ECO:0000313" key="4">
    <source>
        <dbReference type="EMBL" id="KGG52392.1"/>
    </source>
</evidence>
<name>A0A098VTW9_9MICR</name>
<dbReference type="Proteomes" id="UP000029725">
    <property type="component" value="Unassembled WGS sequence"/>
</dbReference>